<keyword evidence="3" id="KW-1185">Reference proteome</keyword>
<accession>A0A371PJ43</accession>
<evidence type="ECO:0000313" key="2">
    <source>
        <dbReference type="EMBL" id="REK76231.1"/>
    </source>
</evidence>
<organism evidence="2 3">
    <name type="scientific">Paenibacillus paeoniae</name>
    <dbReference type="NCBI Taxonomy" id="2292705"/>
    <lineage>
        <taxon>Bacteria</taxon>
        <taxon>Bacillati</taxon>
        <taxon>Bacillota</taxon>
        <taxon>Bacilli</taxon>
        <taxon>Bacillales</taxon>
        <taxon>Paenibacillaceae</taxon>
        <taxon>Paenibacillus</taxon>
    </lineage>
</organism>
<protein>
    <submittedName>
        <fullName evidence="2">Uncharacterized protein</fullName>
    </submittedName>
</protein>
<gene>
    <name evidence="2" type="ORF">DX130_04030</name>
</gene>
<feature type="coiled-coil region" evidence="1">
    <location>
        <begin position="141"/>
        <end position="185"/>
    </location>
</feature>
<feature type="coiled-coil region" evidence="1">
    <location>
        <begin position="67"/>
        <end position="94"/>
    </location>
</feature>
<sequence length="368" mass="42113">MTLTEISIRERITIALLASLLCAFIMLRLPVLAEERPESPDDLHSLLEKSLSVVEIDKEIARIGQEKDALLLTMTEAEKQLAAQELAIDGKRKQAGDVLRAYYMGERDMLYFSLLTMDSWTKFFTLLDYLDIIISQDKHTLNAYIGQYRDLQERITMLEGKQAELAAVEDRLNIQRDRVLALESQLEGELAGRSDSDRIRLLIEQLTGFWESTGLKEVRAYFGALSDSMGKLPGWIQNNKDLMEIKGLQYTIRMPEDKLNEFLREQDERFNDLSFRFEDDSITASGKRDQIEISITGHYSLVQEPRNGLLFHVDELLFNGFMLPDTTRKALEEEFDLGFYPGLITPFLKAKSVEVKDGDLIIKLGVSL</sequence>
<evidence type="ECO:0000313" key="3">
    <source>
        <dbReference type="Proteomes" id="UP000261905"/>
    </source>
</evidence>
<proteinExistence type="predicted"/>
<dbReference type="AlphaFoldDB" id="A0A371PJ43"/>
<reference evidence="2 3" key="1">
    <citation type="submission" date="2018-08" db="EMBL/GenBank/DDBJ databases">
        <title>Paenibacillus sp. M4BSY-1, whole genome shotgun sequence.</title>
        <authorList>
            <person name="Tuo L."/>
        </authorList>
    </citation>
    <scope>NUCLEOTIDE SEQUENCE [LARGE SCALE GENOMIC DNA]</scope>
    <source>
        <strain evidence="2 3">M4BSY-1</strain>
    </source>
</reference>
<evidence type="ECO:0000256" key="1">
    <source>
        <dbReference type="SAM" id="Coils"/>
    </source>
</evidence>
<dbReference type="Gene3D" id="6.10.250.3150">
    <property type="match status" value="1"/>
</dbReference>
<dbReference type="EMBL" id="QUBQ01000001">
    <property type="protein sequence ID" value="REK76231.1"/>
    <property type="molecule type" value="Genomic_DNA"/>
</dbReference>
<comment type="caution">
    <text evidence="2">The sequence shown here is derived from an EMBL/GenBank/DDBJ whole genome shotgun (WGS) entry which is preliminary data.</text>
</comment>
<keyword evidence="1" id="KW-0175">Coiled coil</keyword>
<dbReference type="Proteomes" id="UP000261905">
    <property type="component" value="Unassembled WGS sequence"/>
</dbReference>
<name>A0A371PJ43_9BACL</name>